<dbReference type="GO" id="GO:0016746">
    <property type="term" value="F:acyltransferase activity"/>
    <property type="evidence" value="ECO:0007669"/>
    <property type="project" value="InterPro"/>
</dbReference>
<evidence type="ECO:0000259" key="1">
    <source>
        <dbReference type="Pfam" id="PF00109"/>
    </source>
</evidence>
<feature type="domain" description="Beta-ketoacyl synthase-like N-terminal" evidence="1">
    <location>
        <begin position="138"/>
        <end position="204"/>
    </location>
</feature>
<keyword evidence="3" id="KW-1185">Reference proteome</keyword>
<dbReference type="InterPro" id="IPR014030">
    <property type="entry name" value="Ketoacyl_synth_N"/>
</dbReference>
<dbReference type="Pfam" id="PF00109">
    <property type="entry name" value="ketoacyl-synt"/>
    <property type="match status" value="1"/>
</dbReference>
<evidence type="ECO:0000313" key="3">
    <source>
        <dbReference type="Proteomes" id="UP000315369"/>
    </source>
</evidence>
<accession>A0A540WXS8</accession>
<dbReference type="EMBL" id="VIFM01000107">
    <property type="protein sequence ID" value="TQF13244.1"/>
    <property type="molecule type" value="Genomic_DNA"/>
</dbReference>
<dbReference type="InterPro" id="IPR016039">
    <property type="entry name" value="Thiolase-like"/>
</dbReference>
<reference evidence="2 3" key="1">
    <citation type="submission" date="2019-06" db="EMBL/GenBank/DDBJ databases">
        <authorList>
            <person name="Livingstone P."/>
            <person name="Whitworth D."/>
        </authorList>
    </citation>
    <scope>NUCLEOTIDE SEQUENCE [LARGE SCALE GENOMIC DNA]</scope>
    <source>
        <strain evidence="2 3">AM401</strain>
    </source>
</reference>
<organism evidence="2 3">
    <name type="scientific">Myxococcus llanfairpwllgwyngyllgogerychwyrndrobwllllantysiliogogogochensis</name>
    <dbReference type="NCBI Taxonomy" id="2590453"/>
    <lineage>
        <taxon>Bacteria</taxon>
        <taxon>Pseudomonadati</taxon>
        <taxon>Myxococcota</taxon>
        <taxon>Myxococcia</taxon>
        <taxon>Myxococcales</taxon>
        <taxon>Cystobacterineae</taxon>
        <taxon>Myxococcaceae</taxon>
        <taxon>Myxococcus</taxon>
    </lineage>
</organism>
<name>A0A540WXS8_9BACT</name>
<proteinExistence type="predicted"/>
<sequence length="354" mass="38012">MDTGPRSHVVASGACTAIGDSSPMTSASARARICRFREHSYLRDRVGEPMVLSGASYLPQTLTGVERYLALAAPALEEALVPLQKVLPGHSVPCFLGLPSPRPGLPEDLSAQMMRELPRRLSSPRSIQRVEAFTQGHAAGLMALEKAHASICRGEVEWCVAGGVESWLEAETLEWLDAREQLKSSIHRWGFIPGEGAAFCLLASGRALRRAKLTAQVDVLSATSVKDVHGAGLDSVCVGEALTQALRTILQVLPPEVRVDQVACDLNGQRHRTDEYGFTVARLGARFRDATDVWTPADCWGDVGAASGPLLVNLVAASGQRRWAKGPRAVVWARSEGAERSAALLQLPASERQG</sequence>
<dbReference type="OrthoDB" id="3078238at2"/>
<comment type="caution">
    <text evidence="2">The sequence shown here is derived from an EMBL/GenBank/DDBJ whole genome shotgun (WGS) entry which is preliminary data.</text>
</comment>
<evidence type="ECO:0000313" key="2">
    <source>
        <dbReference type="EMBL" id="TQF13244.1"/>
    </source>
</evidence>
<dbReference type="SUPFAM" id="SSF53901">
    <property type="entry name" value="Thiolase-like"/>
    <property type="match status" value="1"/>
</dbReference>
<protein>
    <recommendedName>
        <fullName evidence="1">Beta-ketoacyl synthase-like N-terminal domain-containing protein</fullName>
    </recommendedName>
</protein>
<gene>
    <name evidence="2" type="ORF">FJV41_24920</name>
</gene>
<dbReference type="AlphaFoldDB" id="A0A540WXS8"/>
<dbReference type="Proteomes" id="UP000315369">
    <property type="component" value="Unassembled WGS sequence"/>
</dbReference>
<dbReference type="Gene3D" id="3.40.47.10">
    <property type="match status" value="1"/>
</dbReference>